<evidence type="ECO:0000313" key="2">
    <source>
        <dbReference type="EMBL" id="CAL4775913.1"/>
    </source>
</evidence>
<gene>
    <name evidence="1" type="ORF">C1SCF055_LOCUS15749</name>
</gene>
<name>A0A9P1CE38_9DINO</name>
<reference evidence="2 3" key="2">
    <citation type="submission" date="2024-05" db="EMBL/GenBank/DDBJ databases">
        <authorList>
            <person name="Chen Y."/>
            <person name="Shah S."/>
            <person name="Dougan E. K."/>
            <person name="Thang M."/>
            <person name="Chan C."/>
        </authorList>
    </citation>
    <scope>NUCLEOTIDE SEQUENCE [LARGE SCALE GENOMIC DNA]</scope>
</reference>
<reference evidence="1" key="1">
    <citation type="submission" date="2022-10" db="EMBL/GenBank/DDBJ databases">
        <authorList>
            <person name="Chen Y."/>
            <person name="Dougan E. K."/>
            <person name="Chan C."/>
            <person name="Rhodes N."/>
            <person name="Thang M."/>
        </authorList>
    </citation>
    <scope>NUCLEOTIDE SEQUENCE</scope>
</reference>
<dbReference type="EMBL" id="CAMXCT020001283">
    <property type="protein sequence ID" value="CAL1141976.1"/>
    <property type="molecule type" value="Genomic_DNA"/>
</dbReference>
<organism evidence="1">
    <name type="scientific">Cladocopium goreaui</name>
    <dbReference type="NCBI Taxonomy" id="2562237"/>
    <lineage>
        <taxon>Eukaryota</taxon>
        <taxon>Sar</taxon>
        <taxon>Alveolata</taxon>
        <taxon>Dinophyceae</taxon>
        <taxon>Suessiales</taxon>
        <taxon>Symbiodiniaceae</taxon>
        <taxon>Cladocopium</taxon>
    </lineage>
</organism>
<evidence type="ECO:0000313" key="1">
    <source>
        <dbReference type="EMBL" id="CAI3988601.1"/>
    </source>
</evidence>
<comment type="caution">
    <text evidence="1">The sequence shown here is derived from an EMBL/GenBank/DDBJ whole genome shotgun (WGS) entry which is preliminary data.</text>
</comment>
<proteinExistence type="predicted"/>
<protein>
    <submittedName>
        <fullName evidence="1">Uncharacterized protein</fullName>
    </submittedName>
</protein>
<dbReference type="Proteomes" id="UP001152797">
    <property type="component" value="Unassembled WGS sequence"/>
</dbReference>
<sequence>MEVTVPIQALRWTHDGINAQLAFGDNHEHPEESIFKLFEQLFRERVTPLDLTEADPLPVFLHRGPDNHLGLYSRRNRRLATLLMYQALRREELVKVHVFVSPDDPSDIPRWQRDWQNVDSMDPPVCRFDPGLSVDGLRGLGFVLVIVVCR</sequence>
<accession>A0A9P1CE38</accession>
<dbReference type="AlphaFoldDB" id="A0A9P1CE38"/>
<dbReference type="OrthoDB" id="420888at2759"/>
<dbReference type="EMBL" id="CAMXCT010001283">
    <property type="protein sequence ID" value="CAI3988601.1"/>
    <property type="molecule type" value="Genomic_DNA"/>
</dbReference>
<keyword evidence="3" id="KW-1185">Reference proteome</keyword>
<dbReference type="EMBL" id="CAMXCT030001283">
    <property type="protein sequence ID" value="CAL4775913.1"/>
    <property type="molecule type" value="Genomic_DNA"/>
</dbReference>
<evidence type="ECO:0000313" key="3">
    <source>
        <dbReference type="Proteomes" id="UP001152797"/>
    </source>
</evidence>